<evidence type="ECO:0000313" key="11">
    <source>
        <dbReference type="EMBL" id="KAJ3696925.1"/>
    </source>
</evidence>
<comment type="similarity">
    <text evidence="2 9">Belongs to the cytochrome P450 family.</text>
</comment>
<dbReference type="PRINTS" id="PR00463">
    <property type="entry name" value="EP450I"/>
</dbReference>
<evidence type="ECO:0000256" key="5">
    <source>
        <dbReference type="ARBA" id="ARBA00023002"/>
    </source>
</evidence>
<evidence type="ECO:0008006" key="13">
    <source>
        <dbReference type="Google" id="ProtNLM"/>
    </source>
</evidence>
<feature type="transmembrane region" description="Helical" evidence="10">
    <location>
        <begin position="6"/>
        <end position="26"/>
    </location>
</feature>
<dbReference type="SUPFAM" id="SSF48264">
    <property type="entry name" value="Cytochrome P450"/>
    <property type="match status" value="1"/>
</dbReference>
<accession>A0AAD6EQ89</accession>
<sequence>MEELSSSYFFVLISLLISFFLSILLLKLKATATKPGLRLPPGPWPLPIIGNIHNLMSSLPHQTLRNLSLQYGPIMHLKLGEMHVVIITSPEAAREIMKAHDINFSNRNINATINILSKGGRGLIFPPYGEYWRQMRKISIIELLNLKRVQSFEIIREQEINNLIRSISSLSSINKPINLKDQLDVLMNDITVRAAIGRKYRGQDVYLKKLKKLTELSEGFNLIDLFPSSRTVSMLSRVPREAKRTIEAITEIMDGIIEERMARKASGEGDVESLLDVLLRIKEEDALQFPLTMDDIKPTISDLFGAGSETASTTVEWAMAELVRNPRVMKQAQSEIRDLLKGSTSIKNSDLVKLNYLHLVIKETLRLHPPGSLIPRQCRETCCILGYDIPKGATVLVNTWAIGRDPKYWKDPEQFRPERFINSNIDFKGTDFQFLPFGSGRRMCPGMSFGLANVELALASLLYYFDWKILNDITPEELDVSEASGVTVKMKAPLCLLAVQQDIGA</sequence>
<dbReference type="GO" id="GO:0005506">
    <property type="term" value="F:iron ion binding"/>
    <property type="evidence" value="ECO:0007669"/>
    <property type="project" value="InterPro"/>
</dbReference>
<comment type="cofactor">
    <cofactor evidence="1 8">
        <name>heme</name>
        <dbReference type="ChEBI" id="CHEBI:30413"/>
    </cofactor>
</comment>
<dbReference type="PANTHER" id="PTHR47955:SF19">
    <property type="entry name" value="CYTOCHROME P450 71A9-LIKE ISOFORM X1"/>
    <property type="match status" value="1"/>
</dbReference>
<evidence type="ECO:0000256" key="4">
    <source>
        <dbReference type="ARBA" id="ARBA00022723"/>
    </source>
</evidence>
<dbReference type="EMBL" id="JAMRDG010000001">
    <property type="protein sequence ID" value="KAJ3696925.1"/>
    <property type="molecule type" value="Genomic_DNA"/>
</dbReference>
<proteinExistence type="inferred from homology"/>
<dbReference type="GO" id="GO:0020037">
    <property type="term" value="F:heme binding"/>
    <property type="evidence" value="ECO:0007669"/>
    <property type="project" value="InterPro"/>
</dbReference>
<protein>
    <recommendedName>
        <fullName evidence="13">Cytochrome P450</fullName>
    </recommendedName>
</protein>
<dbReference type="GO" id="GO:0004497">
    <property type="term" value="F:monooxygenase activity"/>
    <property type="evidence" value="ECO:0007669"/>
    <property type="project" value="UniProtKB-KW"/>
</dbReference>
<reference evidence="11 12" key="1">
    <citation type="journal article" date="2022" name="Cell">
        <title>Repeat-based holocentromeres influence genome architecture and karyotype evolution.</title>
        <authorList>
            <person name="Hofstatter P.G."/>
            <person name="Thangavel G."/>
            <person name="Lux T."/>
            <person name="Neumann P."/>
            <person name="Vondrak T."/>
            <person name="Novak P."/>
            <person name="Zhang M."/>
            <person name="Costa L."/>
            <person name="Castellani M."/>
            <person name="Scott A."/>
            <person name="Toegelov H."/>
            <person name="Fuchs J."/>
            <person name="Mata-Sucre Y."/>
            <person name="Dias Y."/>
            <person name="Vanzela A.L.L."/>
            <person name="Huettel B."/>
            <person name="Almeida C.C.S."/>
            <person name="Simkova H."/>
            <person name="Souza G."/>
            <person name="Pedrosa-Harand A."/>
            <person name="Macas J."/>
            <person name="Mayer K.F.X."/>
            <person name="Houben A."/>
            <person name="Marques A."/>
        </authorList>
    </citation>
    <scope>NUCLEOTIDE SEQUENCE [LARGE SCALE GENOMIC DNA]</scope>
    <source>
        <strain evidence="11">RhyTen1mFocal</strain>
    </source>
</reference>
<comment type="caution">
    <text evidence="11">The sequence shown here is derived from an EMBL/GenBank/DDBJ whole genome shotgun (WGS) entry which is preliminary data.</text>
</comment>
<keyword evidence="7 9" id="KW-0503">Monooxygenase</keyword>
<dbReference type="PANTHER" id="PTHR47955">
    <property type="entry name" value="CYTOCHROME P450 FAMILY 71 PROTEIN"/>
    <property type="match status" value="1"/>
</dbReference>
<dbReference type="AlphaFoldDB" id="A0AAD6EQ89"/>
<evidence type="ECO:0000256" key="8">
    <source>
        <dbReference type="PIRSR" id="PIRSR602401-1"/>
    </source>
</evidence>
<dbReference type="GO" id="GO:0016705">
    <property type="term" value="F:oxidoreductase activity, acting on paired donors, with incorporation or reduction of molecular oxygen"/>
    <property type="evidence" value="ECO:0007669"/>
    <property type="project" value="InterPro"/>
</dbReference>
<feature type="binding site" description="axial binding residue" evidence="8">
    <location>
        <position position="444"/>
    </location>
    <ligand>
        <name>heme</name>
        <dbReference type="ChEBI" id="CHEBI:30413"/>
    </ligand>
    <ligandPart>
        <name>Fe</name>
        <dbReference type="ChEBI" id="CHEBI:18248"/>
    </ligandPart>
</feature>
<evidence type="ECO:0000256" key="3">
    <source>
        <dbReference type="ARBA" id="ARBA00022617"/>
    </source>
</evidence>
<evidence type="ECO:0000256" key="7">
    <source>
        <dbReference type="ARBA" id="ARBA00023033"/>
    </source>
</evidence>
<dbReference type="PRINTS" id="PR00385">
    <property type="entry name" value="P450"/>
</dbReference>
<organism evidence="11 12">
    <name type="scientific">Rhynchospora tenuis</name>
    <dbReference type="NCBI Taxonomy" id="198213"/>
    <lineage>
        <taxon>Eukaryota</taxon>
        <taxon>Viridiplantae</taxon>
        <taxon>Streptophyta</taxon>
        <taxon>Embryophyta</taxon>
        <taxon>Tracheophyta</taxon>
        <taxon>Spermatophyta</taxon>
        <taxon>Magnoliopsida</taxon>
        <taxon>Liliopsida</taxon>
        <taxon>Poales</taxon>
        <taxon>Cyperaceae</taxon>
        <taxon>Cyperoideae</taxon>
        <taxon>Rhynchosporeae</taxon>
        <taxon>Rhynchospora</taxon>
    </lineage>
</organism>
<evidence type="ECO:0000256" key="2">
    <source>
        <dbReference type="ARBA" id="ARBA00010617"/>
    </source>
</evidence>
<dbReference type="CDD" id="cd11072">
    <property type="entry name" value="CYP71-like"/>
    <property type="match status" value="1"/>
</dbReference>
<dbReference type="Gene3D" id="1.10.630.10">
    <property type="entry name" value="Cytochrome P450"/>
    <property type="match status" value="1"/>
</dbReference>
<dbReference type="InterPro" id="IPR036396">
    <property type="entry name" value="Cyt_P450_sf"/>
</dbReference>
<keyword evidence="12" id="KW-1185">Reference proteome</keyword>
<evidence type="ECO:0000313" key="12">
    <source>
        <dbReference type="Proteomes" id="UP001210211"/>
    </source>
</evidence>
<keyword evidence="3 8" id="KW-0349">Heme</keyword>
<keyword evidence="10" id="KW-0812">Transmembrane</keyword>
<dbReference type="InterPro" id="IPR001128">
    <property type="entry name" value="Cyt_P450"/>
</dbReference>
<dbReference type="InterPro" id="IPR002401">
    <property type="entry name" value="Cyt_P450_E_grp-I"/>
</dbReference>
<keyword evidence="5 9" id="KW-0560">Oxidoreductase</keyword>
<dbReference type="PROSITE" id="PS00086">
    <property type="entry name" value="CYTOCHROME_P450"/>
    <property type="match status" value="1"/>
</dbReference>
<gene>
    <name evidence="11" type="ORF">LUZ61_000630</name>
</gene>
<evidence type="ECO:0000256" key="6">
    <source>
        <dbReference type="ARBA" id="ARBA00023004"/>
    </source>
</evidence>
<evidence type="ECO:0000256" key="1">
    <source>
        <dbReference type="ARBA" id="ARBA00001971"/>
    </source>
</evidence>
<name>A0AAD6EQ89_9POAL</name>
<evidence type="ECO:0000256" key="10">
    <source>
        <dbReference type="SAM" id="Phobius"/>
    </source>
</evidence>
<keyword evidence="10" id="KW-0472">Membrane</keyword>
<dbReference type="Pfam" id="PF00067">
    <property type="entry name" value="p450"/>
    <property type="match status" value="1"/>
</dbReference>
<keyword evidence="6 8" id="KW-0408">Iron</keyword>
<keyword evidence="4 8" id="KW-0479">Metal-binding</keyword>
<keyword evidence="10" id="KW-1133">Transmembrane helix</keyword>
<dbReference type="Proteomes" id="UP001210211">
    <property type="component" value="Unassembled WGS sequence"/>
</dbReference>
<evidence type="ECO:0000256" key="9">
    <source>
        <dbReference type="RuleBase" id="RU000461"/>
    </source>
</evidence>
<dbReference type="InterPro" id="IPR017972">
    <property type="entry name" value="Cyt_P450_CS"/>
</dbReference>
<dbReference type="GO" id="GO:0016102">
    <property type="term" value="P:diterpenoid biosynthetic process"/>
    <property type="evidence" value="ECO:0007669"/>
    <property type="project" value="UniProtKB-ARBA"/>
</dbReference>
<dbReference type="FunFam" id="1.10.630.10:FF:000008">
    <property type="entry name" value="Cytochrome P450 71D8"/>
    <property type="match status" value="1"/>
</dbReference>